<evidence type="ECO:0000313" key="2">
    <source>
        <dbReference type="EMBL" id="MEI4828771.1"/>
    </source>
</evidence>
<dbReference type="EMBL" id="JBAWSV010000001">
    <property type="protein sequence ID" value="MEI4828771.1"/>
    <property type="molecule type" value="Genomic_DNA"/>
</dbReference>
<keyword evidence="1" id="KW-1133">Transmembrane helix</keyword>
<evidence type="ECO:0000256" key="1">
    <source>
        <dbReference type="SAM" id="Phobius"/>
    </source>
</evidence>
<keyword evidence="1" id="KW-0812">Transmembrane</keyword>
<evidence type="ECO:0000313" key="4">
    <source>
        <dbReference type="Proteomes" id="UP001367922"/>
    </source>
</evidence>
<keyword evidence="1" id="KW-0472">Membrane</keyword>
<dbReference type="Proteomes" id="UP001367922">
    <property type="component" value="Unassembled WGS sequence"/>
</dbReference>
<gene>
    <name evidence="2" type="ORF">WAX78_04815</name>
    <name evidence="3" type="ORF">WAX78_14860</name>
</gene>
<evidence type="ECO:0008006" key="5">
    <source>
        <dbReference type="Google" id="ProtNLM"/>
    </source>
</evidence>
<organism evidence="2 4">
    <name type="scientific">Bacillus yunxiaonensis</name>
    <dbReference type="NCBI Taxonomy" id="3127665"/>
    <lineage>
        <taxon>Bacteria</taxon>
        <taxon>Bacillati</taxon>
        <taxon>Bacillota</taxon>
        <taxon>Bacilli</taxon>
        <taxon>Bacillales</taxon>
        <taxon>Bacillaceae</taxon>
        <taxon>Bacillus</taxon>
    </lineage>
</organism>
<protein>
    <recommendedName>
        <fullName evidence="5">DUF3953 domain-containing protein</fullName>
    </recommendedName>
</protein>
<reference evidence="2 4" key="1">
    <citation type="submission" date="2024-01" db="EMBL/GenBank/DDBJ databases">
        <title>Seven novel Bacillus-like species.</title>
        <authorList>
            <person name="Liu G."/>
        </authorList>
    </citation>
    <scope>NUCLEOTIDE SEQUENCE [LARGE SCALE GENOMIC DNA]</scope>
    <source>
        <strain evidence="2 4">FJAT-53711</strain>
    </source>
</reference>
<feature type="transmembrane region" description="Helical" evidence="1">
    <location>
        <begin position="35"/>
        <end position="52"/>
    </location>
</feature>
<comment type="caution">
    <text evidence="2">The sequence shown here is derived from an EMBL/GenBank/DDBJ whole genome shotgun (WGS) entry which is preliminary data.</text>
</comment>
<feature type="transmembrane region" description="Helical" evidence="1">
    <location>
        <begin position="59"/>
        <end position="79"/>
    </location>
</feature>
<accession>A0ABU8FS05</accession>
<dbReference type="RefSeq" id="WP_336481129.1">
    <property type="nucleotide sequence ID" value="NZ_JBAWSV010000001.1"/>
</dbReference>
<dbReference type="EMBL" id="JBAWSV010000005">
    <property type="protein sequence ID" value="MEI4830730.1"/>
    <property type="molecule type" value="Genomic_DNA"/>
</dbReference>
<name>A0ABU8FS05_9BACI</name>
<sequence length="80" mass="8990">MTLSKLIQTLSLLSAVAVLVVSVYGFITESISSNILMILLFVMTVLQAVRAYQIKQKATFMLTFWVAIFILLVLGKIYFL</sequence>
<proteinExistence type="predicted"/>
<keyword evidence="4" id="KW-1185">Reference proteome</keyword>
<evidence type="ECO:0000313" key="3">
    <source>
        <dbReference type="EMBL" id="MEI4830730.1"/>
    </source>
</evidence>